<dbReference type="EMBL" id="GBXM01075046">
    <property type="protein sequence ID" value="JAH33531.1"/>
    <property type="molecule type" value="Transcribed_RNA"/>
</dbReference>
<evidence type="ECO:0000313" key="1">
    <source>
        <dbReference type="EMBL" id="JAH33531.1"/>
    </source>
</evidence>
<name>A0A0E9RWL5_ANGAN</name>
<organism evidence="1">
    <name type="scientific">Anguilla anguilla</name>
    <name type="common">European freshwater eel</name>
    <name type="synonym">Muraena anguilla</name>
    <dbReference type="NCBI Taxonomy" id="7936"/>
    <lineage>
        <taxon>Eukaryota</taxon>
        <taxon>Metazoa</taxon>
        <taxon>Chordata</taxon>
        <taxon>Craniata</taxon>
        <taxon>Vertebrata</taxon>
        <taxon>Euteleostomi</taxon>
        <taxon>Actinopterygii</taxon>
        <taxon>Neopterygii</taxon>
        <taxon>Teleostei</taxon>
        <taxon>Anguilliformes</taxon>
        <taxon>Anguillidae</taxon>
        <taxon>Anguilla</taxon>
    </lineage>
</organism>
<accession>A0A0E9RWL5</accession>
<protein>
    <submittedName>
        <fullName evidence="1">Uncharacterized protein</fullName>
    </submittedName>
</protein>
<reference evidence="1" key="2">
    <citation type="journal article" date="2015" name="Fish Shellfish Immunol.">
        <title>Early steps in the European eel (Anguilla anguilla)-Vibrio vulnificus interaction in the gills: Role of the RtxA13 toxin.</title>
        <authorList>
            <person name="Callol A."/>
            <person name="Pajuelo D."/>
            <person name="Ebbesson L."/>
            <person name="Teles M."/>
            <person name="MacKenzie S."/>
            <person name="Amaro C."/>
        </authorList>
    </citation>
    <scope>NUCLEOTIDE SEQUENCE</scope>
</reference>
<dbReference type="AlphaFoldDB" id="A0A0E9RWL5"/>
<proteinExistence type="predicted"/>
<reference evidence="1" key="1">
    <citation type="submission" date="2014-11" db="EMBL/GenBank/DDBJ databases">
        <authorList>
            <person name="Amaro Gonzalez C."/>
        </authorList>
    </citation>
    <scope>NUCLEOTIDE SEQUENCE</scope>
</reference>
<sequence>MSLHREQTAFAYQMRRSTWLFAQPTGGSDIGLQSALHHVLLLPLRPPAAGSNVT</sequence>